<dbReference type="PANTHER" id="PTHR28110">
    <property type="entry name" value="TRANSMEMBRANE PROTEIN"/>
    <property type="match status" value="1"/>
</dbReference>
<dbReference type="GO" id="GO:0005737">
    <property type="term" value="C:cytoplasm"/>
    <property type="evidence" value="ECO:0007669"/>
    <property type="project" value="TreeGrafter"/>
</dbReference>
<dbReference type="InterPro" id="IPR055323">
    <property type="entry name" value="C57A10.07/YOR238W"/>
</dbReference>
<keyword evidence="1" id="KW-0472">Membrane</keyword>
<accession>G0TYU5</accession>
<evidence type="ECO:0000313" key="2">
    <source>
        <dbReference type="EMBL" id="CCC49145.1"/>
    </source>
</evidence>
<proteinExistence type="predicted"/>
<dbReference type="VEuPathDB" id="TriTrypDB:TvY486_0704790"/>
<keyword evidence="1" id="KW-0812">Transmembrane</keyword>
<reference evidence="2" key="1">
    <citation type="journal article" date="2012" name="Proc. Natl. Acad. Sci. U.S.A.">
        <title>Antigenic diversity is generated by distinct evolutionary mechanisms in African trypanosome species.</title>
        <authorList>
            <person name="Jackson A.P."/>
            <person name="Berry A."/>
            <person name="Aslett M."/>
            <person name="Allison H.C."/>
            <person name="Burton P."/>
            <person name="Vavrova-Anderson J."/>
            <person name="Brown R."/>
            <person name="Browne H."/>
            <person name="Corton N."/>
            <person name="Hauser H."/>
            <person name="Gamble J."/>
            <person name="Gilderthorp R."/>
            <person name="Marcello L."/>
            <person name="McQuillan J."/>
            <person name="Otto T.D."/>
            <person name="Quail M.A."/>
            <person name="Sanders M.J."/>
            <person name="van Tonder A."/>
            <person name="Ginger M.L."/>
            <person name="Field M.C."/>
            <person name="Barry J.D."/>
            <person name="Hertz-Fowler C."/>
            <person name="Berriman M."/>
        </authorList>
    </citation>
    <scope>NUCLEOTIDE SEQUENCE</scope>
    <source>
        <strain evidence="2">Y486</strain>
    </source>
</reference>
<sequence>MPSRPLRQQCYYLLVFGVFMTTVVTLTQNNSMYTKMSFKATTVKRNPLYKATQTLIIVPGHGVLNTLNASEWRKQERWCMEPHQLRDGVIMPLCFASHIRRALEVLKENIESSILIFSGGQTCRWSGPRSEGLSYYLVAEETNLFGLFGSAASVKRVLLERIFAEEFARDSYENLLFSIARFYEIIGGFPEKIVVVGWKHKERRFTMYHRKAIRFPAGKFEYIGLDFDAASDFVDDSSPYRKAKPYKDSVALSYVTKDMYLCEGEWKARKQRNPNFRFAPYEISCPPLRPLLRYCGQTIIGKDQVPWG</sequence>
<protein>
    <submittedName>
        <fullName evidence="2">Uncharacterized protein</fullName>
    </submittedName>
</protein>
<organism evidence="2">
    <name type="scientific">Trypanosoma vivax (strain Y486)</name>
    <dbReference type="NCBI Taxonomy" id="1055687"/>
    <lineage>
        <taxon>Eukaryota</taxon>
        <taxon>Discoba</taxon>
        <taxon>Euglenozoa</taxon>
        <taxon>Kinetoplastea</taxon>
        <taxon>Metakinetoplastina</taxon>
        <taxon>Trypanosomatida</taxon>
        <taxon>Trypanosomatidae</taxon>
        <taxon>Trypanosoma</taxon>
        <taxon>Duttonella</taxon>
    </lineage>
</organism>
<gene>
    <name evidence="2" type="ORF">TVY486_0704790</name>
</gene>
<name>G0TYU5_TRYVY</name>
<dbReference type="AlphaFoldDB" id="G0TYU5"/>
<evidence type="ECO:0000256" key="1">
    <source>
        <dbReference type="SAM" id="Phobius"/>
    </source>
</evidence>
<dbReference type="PANTHER" id="PTHR28110:SF1">
    <property type="entry name" value="TRANSMEMBRANE PROTEIN"/>
    <property type="match status" value="1"/>
</dbReference>
<feature type="transmembrane region" description="Helical" evidence="1">
    <location>
        <begin position="12"/>
        <end position="29"/>
    </location>
</feature>
<dbReference type="EMBL" id="HE573023">
    <property type="protein sequence ID" value="CCC49145.1"/>
    <property type="molecule type" value="Genomic_DNA"/>
</dbReference>
<keyword evidence="1" id="KW-1133">Transmembrane helix</keyword>